<dbReference type="InterPro" id="IPR006683">
    <property type="entry name" value="Thioestr_dom"/>
</dbReference>
<name>A0A1M7MMQ0_9BACI</name>
<dbReference type="EMBL" id="FRCZ01000002">
    <property type="protein sequence ID" value="SHM91738.1"/>
    <property type="molecule type" value="Genomic_DNA"/>
</dbReference>
<accession>A0A1M7MMQ0</accession>
<dbReference type="RefSeq" id="WP_073200815.1">
    <property type="nucleotide sequence ID" value="NZ_FRCZ01000002.1"/>
</dbReference>
<dbReference type="GO" id="GO:0061522">
    <property type="term" value="F:1,4-dihydroxy-2-naphthoyl-CoA thioesterase activity"/>
    <property type="evidence" value="ECO:0007669"/>
    <property type="project" value="TreeGrafter"/>
</dbReference>
<dbReference type="NCBIfam" id="TIGR00369">
    <property type="entry name" value="unchar_dom_1"/>
    <property type="match status" value="1"/>
</dbReference>
<dbReference type="InterPro" id="IPR029069">
    <property type="entry name" value="HotDog_dom_sf"/>
</dbReference>
<dbReference type="InterPro" id="IPR003736">
    <property type="entry name" value="PAAI_dom"/>
</dbReference>
<dbReference type="Pfam" id="PF03061">
    <property type="entry name" value="4HBT"/>
    <property type="match status" value="1"/>
</dbReference>
<sequence length="130" mass="13993">MAHQTLMEALHMNIRRQSTELVSVEMPVTGSVKQPMGFLHGGATVSLAETAASIGGMQYVDPSSQAIVGIEINCNHLQAKKDGIVTAEATPIHIGKKTMVWNINVVDEDNQLIAISRCTLGIINTNPKED</sequence>
<keyword evidence="5" id="KW-1185">Reference proteome</keyword>
<evidence type="ECO:0000256" key="1">
    <source>
        <dbReference type="ARBA" id="ARBA00008324"/>
    </source>
</evidence>
<evidence type="ECO:0000313" key="4">
    <source>
        <dbReference type="EMBL" id="SHM91738.1"/>
    </source>
</evidence>
<dbReference type="GO" id="GO:0005829">
    <property type="term" value="C:cytosol"/>
    <property type="evidence" value="ECO:0007669"/>
    <property type="project" value="TreeGrafter"/>
</dbReference>
<feature type="domain" description="Thioesterase" evidence="3">
    <location>
        <begin position="36"/>
        <end position="113"/>
    </location>
</feature>
<keyword evidence="2" id="KW-0378">Hydrolase</keyword>
<dbReference type="Proteomes" id="UP000184184">
    <property type="component" value="Unassembled WGS sequence"/>
</dbReference>
<reference evidence="4 5" key="1">
    <citation type="submission" date="2016-11" db="EMBL/GenBank/DDBJ databases">
        <authorList>
            <person name="Jaros S."/>
            <person name="Januszkiewicz K."/>
            <person name="Wedrychowicz H."/>
        </authorList>
    </citation>
    <scope>NUCLEOTIDE SEQUENCE [LARGE SCALE GENOMIC DNA]</scope>
    <source>
        <strain evidence="4 5">CGMCC 1.10681</strain>
    </source>
</reference>
<dbReference type="Gene3D" id="3.10.129.10">
    <property type="entry name" value="Hotdog Thioesterase"/>
    <property type="match status" value="1"/>
</dbReference>
<proteinExistence type="inferred from homology"/>
<dbReference type="PANTHER" id="PTHR43240">
    <property type="entry name" value="1,4-DIHYDROXY-2-NAPHTHOYL-COA THIOESTERASE 1"/>
    <property type="match status" value="1"/>
</dbReference>
<dbReference type="CDD" id="cd03443">
    <property type="entry name" value="PaaI_thioesterase"/>
    <property type="match status" value="1"/>
</dbReference>
<dbReference type="AlphaFoldDB" id="A0A1M7MMQ0"/>
<organism evidence="4 5">
    <name type="scientific">Gracilibacillus kekensis</name>
    <dbReference type="NCBI Taxonomy" id="1027249"/>
    <lineage>
        <taxon>Bacteria</taxon>
        <taxon>Bacillati</taxon>
        <taxon>Bacillota</taxon>
        <taxon>Bacilli</taxon>
        <taxon>Bacillales</taxon>
        <taxon>Bacillaceae</taxon>
        <taxon>Gracilibacillus</taxon>
    </lineage>
</organism>
<protein>
    <submittedName>
        <fullName evidence="4">Uncharacterized domain 1-containing protein</fullName>
    </submittedName>
</protein>
<dbReference type="OrthoDB" id="9798208at2"/>
<evidence type="ECO:0000256" key="2">
    <source>
        <dbReference type="ARBA" id="ARBA00022801"/>
    </source>
</evidence>
<dbReference type="SUPFAM" id="SSF54637">
    <property type="entry name" value="Thioesterase/thiol ester dehydrase-isomerase"/>
    <property type="match status" value="1"/>
</dbReference>
<gene>
    <name evidence="4" type="ORF">SAMN05216179_1269</name>
</gene>
<comment type="similarity">
    <text evidence="1">Belongs to the thioesterase PaaI family.</text>
</comment>
<dbReference type="STRING" id="1027249.SAMN05216179_1269"/>
<evidence type="ECO:0000259" key="3">
    <source>
        <dbReference type="Pfam" id="PF03061"/>
    </source>
</evidence>
<dbReference type="PANTHER" id="PTHR43240:SF5">
    <property type="entry name" value="1,4-DIHYDROXY-2-NAPHTHOYL-COA THIOESTERASE 1"/>
    <property type="match status" value="1"/>
</dbReference>
<evidence type="ECO:0000313" key="5">
    <source>
        <dbReference type="Proteomes" id="UP000184184"/>
    </source>
</evidence>